<dbReference type="AlphaFoldDB" id="A0A379LL36"/>
<proteinExistence type="predicted"/>
<evidence type="ECO:0000313" key="2">
    <source>
        <dbReference type="EMBL" id="SUD90607.1"/>
    </source>
</evidence>
<dbReference type="Pfam" id="PF12639">
    <property type="entry name" value="Colicin-DNase"/>
    <property type="match status" value="1"/>
</dbReference>
<evidence type="ECO:0000256" key="1">
    <source>
        <dbReference type="SAM" id="MobiDB-lite"/>
    </source>
</evidence>
<sequence length="197" mass="21379">MTGKPKPDSGIGAAETGGAILAVGSEEAQNPKGIYDSRGQRSDLEAVYGENNVTSTTVPKKPQQASTNRADVSVDMNGNKAVELTLKDGTVKRIPYDSRGLAIFDDVVVFTTKIDTTKSYTGQMRQASLDMWKAIKDDPIAQSKFTSSQLDSLKRGKAKVEGYTWHHNAQSAPEPPRLYRRVDCLSQAALSDSLRLS</sequence>
<reference evidence="2 3" key="1">
    <citation type="submission" date="2018-06" db="EMBL/GenBank/DDBJ databases">
        <authorList>
            <consortium name="Pathogen Informatics"/>
            <person name="Doyle S."/>
        </authorList>
    </citation>
    <scope>NUCLEOTIDE SEQUENCE [LARGE SCALE GENOMIC DNA]</scope>
    <source>
        <strain evidence="2 3">NCTC10526</strain>
    </source>
</reference>
<dbReference type="Proteomes" id="UP000254123">
    <property type="component" value="Unassembled WGS sequence"/>
</dbReference>
<gene>
    <name evidence="2" type="ORF">NCTC10526_00942</name>
</gene>
<dbReference type="EMBL" id="UGVC01000001">
    <property type="protein sequence ID" value="SUD90607.1"/>
    <property type="molecule type" value="Genomic_DNA"/>
</dbReference>
<accession>A0A379LL36</accession>
<feature type="region of interest" description="Disordered" evidence="1">
    <location>
        <begin position="1"/>
        <end position="71"/>
    </location>
</feature>
<keyword evidence="3" id="KW-1185">Reference proteome</keyword>
<protein>
    <submittedName>
        <fullName evidence="2">Uncharacterized protein</fullName>
    </submittedName>
</protein>
<organism evidence="2 3">
    <name type="scientific">Psychrobacter phenylpyruvicus</name>
    <dbReference type="NCBI Taxonomy" id="29432"/>
    <lineage>
        <taxon>Bacteria</taxon>
        <taxon>Pseudomonadati</taxon>
        <taxon>Pseudomonadota</taxon>
        <taxon>Gammaproteobacteria</taxon>
        <taxon>Moraxellales</taxon>
        <taxon>Moraxellaceae</taxon>
        <taxon>Psychrobacter</taxon>
    </lineage>
</organism>
<feature type="compositionally biased region" description="Polar residues" evidence="1">
    <location>
        <begin position="51"/>
        <end position="70"/>
    </location>
</feature>
<evidence type="ECO:0000313" key="3">
    <source>
        <dbReference type="Proteomes" id="UP000254123"/>
    </source>
</evidence>
<dbReference type="STRING" id="1123034.GCA_000685805_02614"/>
<name>A0A379LL36_9GAMM</name>
<dbReference type="RefSeq" id="WP_028860004.1">
    <property type="nucleotide sequence ID" value="NZ_CAJHAQ010000001.1"/>
</dbReference>